<dbReference type="SUPFAM" id="SSF55781">
    <property type="entry name" value="GAF domain-like"/>
    <property type="match status" value="1"/>
</dbReference>
<dbReference type="Pfam" id="PF01590">
    <property type="entry name" value="GAF"/>
    <property type="match status" value="1"/>
</dbReference>
<keyword evidence="7" id="KW-1185">Reference proteome</keyword>
<dbReference type="PROSITE" id="PS50112">
    <property type="entry name" value="PAS"/>
    <property type="match status" value="1"/>
</dbReference>
<dbReference type="FunFam" id="3.30.70.270:FF:000001">
    <property type="entry name" value="Diguanylate cyclase domain protein"/>
    <property type="match status" value="1"/>
</dbReference>
<dbReference type="AlphaFoldDB" id="A0A0U5AZ64"/>
<evidence type="ECO:0000259" key="3">
    <source>
        <dbReference type="PROSITE" id="PS50112"/>
    </source>
</evidence>
<sequence length="825" mass="96307">MFYLLQLPIKNFLKDTEILTPPIDITLKDLLKLFQKYERNFAVFIKDSKPVGIITERDVLKALHEKYSLDTPAFHLAKRELFKIKSKDTLFNAFNIMTENFIRRLIVVNDKGEFEGVITQQDLILHSSAELFKGEGKIRDLLEMKDKLIYAEESDTLDIALSKMVQHNVGSLPILDASLRPIGIITEKDFLTLDSDNLKTPLKEVALKKVFTVGIKDPIIKGIDLFKKYNIRHLVVVDDEGRALGVLSQRDFVQSLTCTYADFLESNLKQAKSFISLLPEIVLELSECDSECRITWMNDFAKKNLGEKYVERDIYTLIDFDDWNRVYGLLKREKMIYKEKIKGQDGKIYEVTGTYLDFGIKEGKIKLFLRDITYEFIKEENYQREIRFLKSFLDNSLDYIFVIDKDGRIRFANTAFKKALGFSDEEIKNRTIFDIVDLSEEDLRKNMELLIKKGVEIKGRRFYRDINQNLIPVEIKAKAVILNGDFYIIINARDIKEGLEYERALQERYLILSSFYAFANSLNYARTEEELFQVIEKFLLEKVDTFHYFEVDSQTEEIKTTYLAGKKEYWNDCLSREAKECRVYITGKSFLGKDEHFCSRLKRPDLPHFCIPLIFEGRVQGVLTLIREKPFTEEELKFLEDKVQIFNIYLNQMKLIKEYRELSIRDPLLGIYNRRFLIEMLKKEEKKAKRTGKPFSIILADLDHFKKINDTYGHFVGDRILKEFSDLVGSLIRGMDYFARFGGEEFLIMLPEISKDSAVLVAERIRKALEKHEILISEGQTIKLTASFGVAEYPADALNYEGLIKKADTRLYQAKAEGRNRVVFK</sequence>
<dbReference type="STRING" id="1653476.THC_1426"/>
<reference evidence="7" key="2">
    <citation type="journal article" date="2016" name="Int. J. Syst. Evol. Microbiol.">
        <title>Caldimicrobium thiodismutans sp. nov., a sulfur-disproportionating bacterium isolated from a hot spring.</title>
        <authorList>
            <person name="Kojima H."/>
            <person name="Umezawa K."/>
            <person name="Fukui M."/>
        </authorList>
    </citation>
    <scope>NUCLEOTIDE SEQUENCE [LARGE SCALE GENOMIC DNA]</scope>
    <source>
        <strain evidence="7">TF1</strain>
    </source>
</reference>
<dbReference type="SUPFAM" id="SSF55073">
    <property type="entry name" value="Nucleotide cyclase"/>
    <property type="match status" value="1"/>
</dbReference>
<keyword evidence="2" id="KW-0129">CBS domain</keyword>
<dbReference type="EMBL" id="AP014945">
    <property type="protein sequence ID" value="BAU23791.1"/>
    <property type="molecule type" value="Genomic_DNA"/>
</dbReference>
<dbReference type="RefSeq" id="WP_068515345.1">
    <property type="nucleotide sequence ID" value="NZ_AP014945.1"/>
</dbReference>
<dbReference type="InterPro" id="IPR029787">
    <property type="entry name" value="Nucleotide_cyclase"/>
</dbReference>
<dbReference type="InterPro" id="IPR035965">
    <property type="entry name" value="PAS-like_dom_sf"/>
</dbReference>
<dbReference type="Gene3D" id="3.10.580.10">
    <property type="entry name" value="CBS-domain"/>
    <property type="match status" value="2"/>
</dbReference>
<protein>
    <recommendedName>
        <fullName evidence="1">diguanylate cyclase</fullName>
        <ecNumber evidence="1">2.7.7.65</ecNumber>
    </recommendedName>
</protein>
<evidence type="ECO:0000256" key="1">
    <source>
        <dbReference type="ARBA" id="ARBA00012528"/>
    </source>
</evidence>
<dbReference type="EC" id="2.7.7.65" evidence="1"/>
<dbReference type="Pfam" id="PF00990">
    <property type="entry name" value="GGDEF"/>
    <property type="match status" value="1"/>
</dbReference>
<dbReference type="InterPro" id="IPR046342">
    <property type="entry name" value="CBS_dom_sf"/>
</dbReference>
<feature type="domain" description="GGDEF" evidence="4">
    <location>
        <begin position="693"/>
        <end position="825"/>
    </location>
</feature>
<evidence type="ECO:0000256" key="2">
    <source>
        <dbReference type="PROSITE-ProRule" id="PRU00703"/>
    </source>
</evidence>
<evidence type="ECO:0000313" key="7">
    <source>
        <dbReference type="Proteomes" id="UP000068196"/>
    </source>
</evidence>
<dbReference type="SUPFAM" id="SSF55785">
    <property type="entry name" value="PYP-like sensor domain (PAS domain)"/>
    <property type="match status" value="1"/>
</dbReference>
<dbReference type="SUPFAM" id="SSF54631">
    <property type="entry name" value="CBS-domain pair"/>
    <property type="match status" value="2"/>
</dbReference>
<evidence type="ECO:0000313" key="6">
    <source>
        <dbReference type="EMBL" id="BAU23791.1"/>
    </source>
</evidence>
<dbReference type="Pfam" id="PF00571">
    <property type="entry name" value="CBS"/>
    <property type="match status" value="4"/>
</dbReference>
<feature type="domain" description="CBS" evidence="5">
    <location>
        <begin position="206"/>
        <end position="266"/>
    </location>
</feature>
<dbReference type="GO" id="GO:1902201">
    <property type="term" value="P:negative regulation of bacterial-type flagellum-dependent cell motility"/>
    <property type="evidence" value="ECO:0007669"/>
    <property type="project" value="TreeGrafter"/>
</dbReference>
<dbReference type="Gene3D" id="3.30.450.20">
    <property type="entry name" value="PAS domain"/>
    <property type="match status" value="1"/>
</dbReference>
<dbReference type="CDD" id="cd01949">
    <property type="entry name" value="GGDEF"/>
    <property type="match status" value="1"/>
</dbReference>
<dbReference type="GO" id="GO:0043709">
    <property type="term" value="P:cell adhesion involved in single-species biofilm formation"/>
    <property type="evidence" value="ECO:0007669"/>
    <property type="project" value="TreeGrafter"/>
</dbReference>
<dbReference type="KEGG" id="cthi:THC_1426"/>
<feature type="domain" description="CBS" evidence="5">
    <location>
        <begin position="14"/>
        <end position="71"/>
    </location>
</feature>
<feature type="domain" description="PAS" evidence="3">
    <location>
        <begin position="385"/>
        <end position="458"/>
    </location>
</feature>
<reference evidence="6 7" key="1">
    <citation type="journal article" date="2016" name="Int. J. Syst. Evol. Microbiol.">
        <title>Caldimicrobium thiodismutans sp. nov., a sulfur-disproportionating bacterium isolated from a hot spring, and emended description of the genus Caldimicrobium.</title>
        <authorList>
            <person name="Kojima H."/>
            <person name="Umezawa K."/>
            <person name="Fukui M."/>
        </authorList>
    </citation>
    <scope>NUCLEOTIDE SEQUENCE [LARGE SCALE GENOMIC DNA]</scope>
    <source>
        <strain evidence="6 7">TF1</strain>
    </source>
</reference>
<dbReference type="InterPro" id="IPR000160">
    <property type="entry name" value="GGDEF_dom"/>
</dbReference>
<dbReference type="PANTHER" id="PTHR45138">
    <property type="entry name" value="REGULATORY COMPONENTS OF SENSORY TRANSDUCTION SYSTEM"/>
    <property type="match status" value="1"/>
</dbReference>
<dbReference type="CDD" id="cd02205">
    <property type="entry name" value="CBS_pair_SF"/>
    <property type="match status" value="2"/>
</dbReference>
<evidence type="ECO:0000259" key="4">
    <source>
        <dbReference type="PROSITE" id="PS50887"/>
    </source>
</evidence>
<accession>A0A0U5AZ64</accession>
<feature type="domain" description="CBS" evidence="5">
    <location>
        <begin position="144"/>
        <end position="200"/>
    </location>
</feature>
<dbReference type="PANTHER" id="PTHR45138:SF6">
    <property type="entry name" value="DIGUANYLATE CYCLASE DGCN"/>
    <property type="match status" value="1"/>
</dbReference>
<dbReference type="InterPro" id="IPR000644">
    <property type="entry name" value="CBS_dom"/>
</dbReference>
<dbReference type="NCBIfam" id="TIGR00229">
    <property type="entry name" value="sensory_box"/>
    <property type="match status" value="1"/>
</dbReference>
<gene>
    <name evidence="6" type="ORF">THC_1426</name>
</gene>
<evidence type="ECO:0000259" key="5">
    <source>
        <dbReference type="PROSITE" id="PS51371"/>
    </source>
</evidence>
<dbReference type="Pfam" id="PF13426">
    <property type="entry name" value="PAS_9"/>
    <property type="match status" value="1"/>
</dbReference>
<dbReference type="OrthoDB" id="9805474at2"/>
<dbReference type="InterPro" id="IPR043128">
    <property type="entry name" value="Rev_trsase/Diguanyl_cyclase"/>
</dbReference>
<feature type="domain" description="CBS" evidence="5">
    <location>
        <begin position="77"/>
        <end position="134"/>
    </location>
</feature>
<name>A0A0U5AZ64_9BACT</name>
<proteinExistence type="predicted"/>
<dbReference type="PROSITE" id="PS51371">
    <property type="entry name" value="CBS"/>
    <property type="match status" value="4"/>
</dbReference>
<dbReference type="GO" id="GO:0052621">
    <property type="term" value="F:diguanylate cyclase activity"/>
    <property type="evidence" value="ECO:0007669"/>
    <property type="project" value="UniProtKB-EC"/>
</dbReference>
<dbReference type="SMART" id="SM00267">
    <property type="entry name" value="GGDEF"/>
    <property type="match status" value="1"/>
</dbReference>
<dbReference type="CDD" id="cd00130">
    <property type="entry name" value="PAS"/>
    <property type="match status" value="1"/>
</dbReference>
<organism evidence="6 7">
    <name type="scientific">Caldimicrobium thiodismutans</name>
    <dbReference type="NCBI Taxonomy" id="1653476"/>
    <lineage>
        <taxon>Bacteria</taxon>
        <taxon>Pseudomonadati</taxon>
        <taxon>Thermodesulfobacteriota</taxon>
        <taxon>Thermodesulfobacteria</taxon>
        <taxon>Thermodesulfobacteriales</taxon>
        <taxon>Thermodesulfobacteriaceae</taxon>
        <taxon>Caldimicrobium</taxon>
    </lineage>
</organism>
<dbReference type="SMART" id="SM00091">
    <property type="entry name" value="PAS"/>
    <property type="match status" value="1"/>
</dbReference>
<dbReference type="PROSITE" id="PS50887">
    <property type="entry name" value="GGDEF"/>
    <property type="match status" value="1"/>
</dbReference>
<dbReference type="GO" id="GO:0005886">
    <property type="term" value="C:plasma membrane"/>
    <property type="evidence" value="ECO:0007669"/>
    <property type="project" value="TreeGrafter"/>
</dbReference>
<dbReference type="InterPro" id="IPR050469">
    <property type="entry name" value="Diguanylate_Cyclase"/>
</dbReference>
<dbReference type="SMART" id="SM00116">
    <property type="entry name" value="CBS"/>
    <property type="match status" value="4"/>
</dbReference>
<dbReference type="InterPro" id="IPR003018">
    <property type="entry name" value="GAF"/>
</dbReference>
<dbReference type="InterPro" id="IPR000014">
    <property type="entry name" value="PAS"/>
</dbReference>
<dbReference type="Gene3D" id="3.30.70.270">
    <property type="match status" value="1"/>
</dbReference>
<dbReference type="NCBIfam" id="TIGR00254">
    <property type="entry name" value="GGDEF"/>
    <property type="match status" value="1"/>
</dbReference>
<dbReference type="Proteomes" id="UP000068196">
    <property type="component" value="Chromosome"/>
</dbReference>